<feature type="compositionally biased region" description="Basic residues" evidence="1">
    <location>
        <begin position="321"/>
        <end position="333"/>
    </location>
</feature>
<name>A0A484BQN8_DRONA</name>
<keyword evidence="4" id="KW-1185">Reference proteome</keyword>
<dbReference type="CDD" id="cd18186">
    <property type="entry name" value="BTB_POZ_ZBTB_KLHL-like"/>
    <property type="match status" value="1"/>
</dbReference>
<dbReference type="Gene3D" id="3.30.710.10">
    <property type="entry name" value="Potassium Channel Kv1.1, Chain A"/>
    <property type="match status" value="1"/>
</dbReference>
<dbReference type="EMBL" id="LSRL02000018">
    <property type="protein sequence ID" value="TDG50051.1"/>
    <property type="molecule type" value="Genomic_DNA"/>
</dbReference>
<gene>
    <name evidence="3" type="ORF">AWZ03_003561</name>
</gene>
<feature type="domain" description="BTB" evidence="2">
    <location>
        <begin position="1"/>
        <end position="64"/>
    </location>
</feature>
<evidence type="ECO:0000259" key="2">
    <source>
        <dbReference type="PROSITE" id="PS50097"/>
    </source>
</evidence>
<evidence type="ECO:0000256" key="1">
    <source>
        <dbReference type="SAM" id="MobiDB-lite"/>
    </source>
</evidence>
<protein>
    <recommendedName>
        <fullName evidence="2">BTB domain-containing protein</fullName>
    </recommendedName>
</protein>
<dbReference type="OrthoDB" id="624345at2759"/>
<dbReference type="AlphaFoldDB" id="A0A484BQN8"/>
<reference evidence="3 4" key="1">
    <citation type="journal article" date="2019" name="J. Hered.">
        <title>An Improved Genome Assembly for Drosophila navojoa, the Basal Species in the mojavensis Cluster.</title>
        <authorList>
            <person name="Vanderlinde T."/>
            <person name="Dupim E.G."/>
            <person name="Nazario-Yepiz N.O."/>
            <person name="Carvalho A.B."/>
        </authorList>
    </citation>
    <scope>NUCLEOTIDE SEQUENCE [LARGE SCALE GENOMIC DNA]</scope>
    <source>
        <strain evidence="3">Navoj_Jal97</strain>
        <tissue evidence="3">Whole organism</tissue>
    </source>
</reference>
<feature type="compositionally biased region" description="Basic and acidic residues" evidence="1">
    <location>
        <begin position="270"/>
        <end position="297"/>
    </location>
</feature>
<feature type="compositionally biased region" description="Polar residues" evidence="1">
    <location>
        <begin position="337"/>
        <end position="346"/>
    </location>
</feature>
<accession>A0A484BQN8</accession>
<proteinExistence type="predicted"/>
<dbReference type="Pfam" id="PF00651">
    <property type="entry name" value="BTB"/>
    <property type="match status" value="1"/>
</dbReference>
<sequence length="346" mass="38882">MTCCCREFKCHRILLTSASEEFESMFRETDFNKSKLVINVNDAMPDAYETLLLYIYTYEIYNDIQIEMFPDLVYLATKYKMPDFVDGYIGKFVDKEWPMSTVLKMFQLANEHNRPAMMKLVGKKIVPMAKRVISDNSFLKFTVKELHALMLILKGANTIPDNELLLALKKYQKCNNIYYRNMCCFQQFVQVTHLFGGLLFEPDGTLAVKDDNETKEAETEAAAVEAVAAAAAEDAATTAEAKASTAEVLATAAAAAADIQTGLRPPESNSKIEAKSEAEQTKSHEEEAPKSQAKENESETPQPPTEDSQNKATSPIEPDKSKKKNCKALRTRRNICQLLNPNSKRQ</sequence>
<organism evidence="3 4">
    <name type="scientific">Drosophila navojoa</name>
    <name type="common">Fruit fly</name>
    <dbReference type="NCBI Taxonomy" id="7232"/>
    <lineage>
        <taxon>Eukaryota</taxon>
        <taxon>Metazoa</taxon>
        <taxon>Ecdysozoa</taxon>
        <taxon>Arthropoda</taxon>
        <taxon>Hexapoda</taxon>
        <taxon>Insecta</taxon>
        <taxon>Pterygota</taxon>
        <taxon>Neoptera</taxon>
        <taxon>Endopterygota</taxon>
        <taxon>Diptera</taxon>
        <taxon>Brachycera</taxon>
        <taxon>Muscomorpha</taxon>
        <taxon>Ephydroidea</taxon>
        <taxon>Drosophilidae</taxon>
        <taxon>Drosophila</taxon>
    </lineage>
</organism>
<dbReference type="InterPro" id="IPR011333">
    <property type="entry name" value="SKP1/BTB/POZ_sf"/>
</dbReference>
<dbReference type="Proteomes" id="UP000295192">
    <property type="component" value="Unassembled WGS sequence"/>
</dbReference>
<evidence type="ECO:0000313" key="3">
    <source>
        <dbReference type="EMBL" id="TDG50051.1"/>
    </source>
</evidence>
<dbReference type="SUPFAM" id="SSF54695">
    <property type="entry name" value="POZ domain"/>
    <property type="match status" value="1"/>
</dbReference>
<evidence type="ECO:0000313" key="4">
    <source>
        <dbReference type="Proteomes" id="UP000295192"/>
    </source>
</evidence>
<feature type="region of interest" description="Disordered" evidence="1">
    <location>
        <begin position="260"/>
        <end position="346"/>
    </location>
</feature>
<dbReference type="InterPro" id="IPR000210">
    <property type="entry name" value="BTB/POZ_dom"/>
</dbReference>
<comment type="caution">
    <text evidence="3">The sequence shown here is derived from an EMBL/GenBank/DDBJ whole genome shotgun (WGS) entry which is preliminary data.</text>
</comment>
<dbReference type="PROSITE" id="PS50097">
    <property type="entry name" value="BTB"/>
    <property type="match status" value="1"/>
</dbReference>